<gene>
    <name evidence="1" type="ORF">DDU33_05660</name>
</gene>
<protein>
    <submittedName>
        <fullName evidence="1">Uncharacterized protein</fullName>
    </submittedName>
</protein>
<dbReference type="RefSeq" id="WP_108923661.1">
    <property type="nucleotide sequence ID" value="NZ_CP029206.1"/>
</dbReference>
<name>A0A2U8FKH2_9PAST</name>
<dbReference type="InterPro" id="IPR021730">
    <property type="entry name" value="YdbH"/>
</dbReference>
<reference evidence="2" key="1">
    <citation type="submission" date="2018-05" db="EMBL/GenBank/DDBJ databases">
        <title>Complete genome sequence of Actinobacillus porcitonsillarum reference strain 9953L55 (CCUG 46996).</title>
        <authorList>
            <person name="Dona V."/>
            <person name="Perreten V."/>
        </authorList>
    </citation>
    <scope>NUCLEOTIDE SEQUENCE [LARGE SCALE GENOMIC DNA]</scope>
    <source>
        <strain evidence="2">9953L55</strain>
    </source>
</reference>
<accession>A0A2U8FKH2</accession>
<dbReference type="EMBL" id="CP029206">
    <property type="protein sequence ID" value="AWI50996.1"/>
    <property type="molecule type" value="Genomic_DNA"/>
</dbReference>
<dbReference type="Proteomes" id="UP000244920">
    <property type="component" value="Chromosome"/>
</dbReference>
<evidence type="ECO:0000313" key="2">
    <source>
        <dbReference type="Proteomes" id="UP000244920"/>
    </source>
</evidence>
<organism evidence="1 2">
    <name type="scientific">Actinobacillus porcitonsillarum</name>
    <dbReference type="NCBI Taxonomy" id="189834"/>
    <lineage>
        <taxon>Bacteria</taxon>
        <taxon>Pseudomonadati</taxon>
        <taxon>Pseudomonadota</taxon>
        <taxon>Gammaproteobacteria</taxon>
        <taxon>Pasteurellales</taxon>
        <taxon>Pasteurellaceae</taxon>
        <taxon>Actinobacillus</taxon>
    </lineage>
</organism>
<keyword evidence="2" id="KW-1185">Reference proteome</keyword>
<dbReference type="Pfam" id="PF11739">
    <property type="entry name" value="YdbH-like"/>
    <property type="match status" value="1"/>
</dbReference>
<sequence>MLKRIFVAFVILFVLLLVGSTMLLTSSQFSTVVNTFLPKEWQISVEKGGFQLQQEGASLPQFTLRYQACSLATVEDIQLNWGISKKLTAERVSLDYSCLMNMPTSDTKQETFSLNPILALLPESEVMVKSLVWKNVPEDLNPRLKQLLNESTQLNVAYTQNILAAKVMQQAVQFDGKFANNQLSGNLFYQPSGEEKHNLLFSTQLGDNLLAMPKQFEGDYHWQLPKTLISNEELRAGSVLLNWTPNEENALVGTLAFTSEKQPKNTLKLPFKFDFNALDIYQGKFNWEWLKDFPINGSTTATITPKNLLKGEIFPIQTQFRANFFSHDKHTLSIATTKGVIKSPHEFDLPFTLSGYVKYNSFRLFSQATIQANEKGMQFSPKSMFHIISGKERLLTIKELTIPLGNIRFDRYGVTGRFQASFKGETPDFQDIDLHLDGSANHFKMGLLDFFDNYAGKSHQQDLWQWRLSGNAHLKALNSKIALDGKGQWHSNLVQISQLNGKMAQVKHKSIFIPQTELRLTSPVKFAYEKWHLMGGAEIISPEIQFNYGGKLLRPSTKLNFDGEIEKLRFNGQIQAGKVGPIQLSAQRHLNEKSSRSSFQGQLRWDKQSANVFQPLIPPRRNWIIKAGTVSGYTDFHTLATEEGGLVASGQISIKNGGLSLPNGEINGIEFTLPYALDRGQFKFGEKQPIAVTIAEMNLGLPIYDIHLNIDGYYPYSASKPLNLSKLTMQLLGGNLMVERLSLPQREPAYLKLENIDFEQIMSLMQYQQIDLKGRASAVLPFWLNGDPCYICDGLLTQSATSNLKISPELMAAISKSSGYSEQILLYLLNDTRINDLRSLINVGKQGDMVLDAKLKLQLNQQEKAKVNFNYNHKENIFHLWHLINTGSYVEQGIENNLYQKLDNKK</sequence>
<evidence type="ECO:0000313" key="1">
    <source>
        <dbReference type="EMBL" id="AWI50996.1"/>
    </source>
</evidence>
<dbReference type="KEGG" id="apor:DDU33_05660"/>
<dbReference type="AlphaFoldDB" id="A0A2U8FKH2"/>
<proteinExistence type="predicted"/>